<dbReference type="PROSITE" id="PS00211">
    <property type="entry name" value="ABC_TRANSPORTER_1"/>
    <property type="match status" value="1"/>
</dbReference>
<dbReference type="InterPro" id="IPR003439">
    <property type="entry name" value="ABC_transporter-like_ATP-bd"/>
</dbReference>
<feature type="domain" description="ABC transmembrane type-1" evidence="11">
    <location>
        <begin position="52"/>
        <end position="338"/>
    </location>
</feature>
<evidence type="ECO:0000313" key="12">
    <source>
        <dbReference type="EMBL" id="TPG44107.1"/>
    </source>
</evidence>
<dbReference type="SUPFAM" id="SSF52540">
    <property type="entry name" value="P-loop containing nucleoside triphosphate hydrolases"/>
    <property type="match status" value="1"/>
</dbReference>
<evidence type="ECO:0000256" key="5">
    <source>
        <dbReference type="ARBA" id="ARBA00022741"/>
    </source>
</evidence>
<evidence type="ECO:0000256" key="1">
    <source>
        <dbReference type="ARBA" id="ARBA00004651"/>
    </source>
</evidence>
<evidence type="ECO:0000256" key="4">
    <source>
        <dbReference type="ARBA" id="ARBA00022692"/>
    </source>
</evidence>
<keyword evidence="2" id="KW-0813">Transport</keyword>
<dbReference type="GO" id="GO:0005886">
    <property type="term" value="C:plasma membrane"/>
    <property type="evidence" value="ECO:0007669"/>
    <property type="project" value="UniProtKB-SubCell"/>
</dbReference>
<dbReference type="Pfam" id="PF00005">
    <property type="entry name" value="ABC_tran"/>
    <property type="match status" value="1"/>
</dbReference>
<dbReference type="InterPro" id="IPR036640">
    <property type="entry name" value="ABC1_TM_sf"/>
</dbReference>
<dbReference type="Gene3D" id="1.20.1560.10">
    <property type="entry name" value="ABC transporter type 1, transmembrane domain"/>
    <property type="match status" value="1"/>
</dbReference>
<dbReference type="SMART" id="SM00382">
    <property type="entry name" value="AAA"/>
    <property type="match status" value="1"/>
</dbReference>
<feature type="transmembrane region" description="Helical" evidence="9">
    <location>
        <begin position="189"/>
        <end position="211"/>
    </location>
</feature>
<proteinExistence type="predicted"/>
<dbReference type="InterPro" id="IPR017871">
    <property type="entry name" value="ABC_transporter-like_CS"/>
</dbReference>
<dbReference type="PANTHER" id="PTHR43394:SF1">
    <property type="entry name" value="ATP-BINDING CASSETTE SUB-FAMILY B MEMBER 10, MITOCHONDRIAL"/>
    <property type="match status" value="1"/>
</dbReference>
<evidence type="ECO:0000256" key="3">
    <source>
        <dbReference type="ARBA" id="ARBA00022475"/>
    </source>
</evidence>
<keyword evidence="3" id="KW-1003">Cell membrane</keyword>
<evidence type="ECO:0000256" key="8">
    <source>
        <dbReference type="ARBA" id="ARBA00023136"/>
    </source>
</evidence>
<dbReference type="RefSeq" id="WP_140504813.1">
    <property type="nucleotide sequence ID" value="NZ_RCZH01000003.1"/>
</dbReference>
<keyword evidence="4 9" id="KW-0812">Transmembrane</keyword>
<dbReference type="PROSITE" id="PS50929">
    <property type="entry name" value="ABC_TM1F"/>
    <property type="match status" value="1"/>
</dbReference>
<dbReference type="PROSITE" id="PS50893">
    <property type="entry name" value="ABC_TRANSPORTER_2"/>
    <property type="match status" value="1"/>
</dbReference>
<dbReference type="GO" id="GO:0005524">
    <property type="term" value="F:ATP binding"/>
    <property type="evidence" value="ECO:0007669"/>
    <property type="project" value="UniProtKB-KW"/>
</dbReference>
<keyword evidence="8 9" id="KW-0472">Membrane</keyword>
<protein>
    <submittedName>
        <fullName evidence="12">ABC transporter ATP-binding protein</fullName>
    </submittedName>
</protein>
<keyword evidence="13" id="KW-1185">Reference proteome</keyword>
<dbReference type="Proteomes" id="UP000319700">
    <property type="component" value="Unassembled WGS sequence"/>
</dbReference>
<comment type="subcellular location">
    <subcellularLocation>
        <location evidence="1">Cell membrane</location>
        <topology evidence="1">Multi-pass membrane protein</topology>
    </subcellularLocation>
</comment>
<evidence type="ECO:0000259" key="11">
    <source>
        <dbReference type="PROSITE" id="PS50929"/>
    </source>
</evidence>
<dbReference type="InterPro" id="IPR027417">
    <property type="entry name" value="P-loop_NTPase"/>
</dbReference>
<feature type="domain" description="ABC transporter" evidence="10">
    <location>
        <begin position="373"/>
        <end position="613"/>
    </location>
</feature>
<dbReference type="AlphaFoldDB" id="A0A502F2P2"/>
<comment type="caution">
    <text evidence="12">The sequence shown here is derived from an EMBL/GenBank/DDBJ whole genome shotgun (WGS) entry which is preliminary data.</text>
</comment>
<keyword evidence="5" id="KW-0547">Nucleotide-binding</keyword>
<evidence type="ECO:0000313" key="13">
    <source>
        <dbReference type="Proteomes" id="UP000319700"/>
    </source>
</evidence>
<dbReference type="PANTHER" id="PTHR43394">
    <property type="entry name" value="ATP-DEPENDENT PERMEASE MDL1, MITOCHONDRIAL"/>
    <property type="match status" value="1"/>
</dbReference>
<dbReference type="InterPro" id="IPR003593">
    <property type="entry name" value="AAA+_ATPase"/>
</dbReference>
<evidence type="ECO:0000256" key="2">
    <source>
        <dbReference type="ARBA" id="ARBA00022448"/>
    </source>
</evidence>
<evidence type="ECO:0000256" key="9">
    <source>
        <dbReference type="SAM" id="Phobius"/>
    </source>
</evidence>
<accession>A0A502F2P2</accession>
<name>A0A502F2P2_9FLAO</name>
<dbReference type="SUPFAM" id="SSF90123">
    <property type="entry name" value="ABC transporter transmembrane region"/>
    <property type="match status" value="1"/>
</dbReference>
<keyword evidence="7 9" id="KW-1133">Transmembrane helix</keyword>
<dbReference type="InterPro" id="IPR011527">
    <property type="entry name" value="ABC1_TM_dom"/>
</dbReference>
<dbReference type="OrthoDB" id="9780296at2"/>
<keyword evidence="6 12" id="KW-0067">ATP-binding</keyword>
<dbReference type="GO" id="GO:0015421">
    <property type="term" value="F:ABC-type oligopeptide transporter activity"/>
    <property type="evidence" value="ECO:0007669"/>
    <property type="project" value="TreeGrafter"/>
</dbReference>
<dbReference type="FunFam" id="3.40.50.300:FF:000221">
    <property type="entry name" value="Multidrug ABC transporter ATP-binding protein"/>
    <property type="match status" value="1"/>
</dbReference>
<gene>
    <name evidence="12" type="ORF">EAH81_06055</name>
</gene>
<sequence length="619" mass="70702">MNIWNKLFKTEQKTKAANEQLSFKQRLSALRNLPKFFKLVWQTSQSLTIANAVLRILKSAMPLAILYVGKLIIDHVVIISMSKQSISSNLLWKLVLIEFGLAILSDILNRSITLMDSLLGDLFSNHTSVKIIEHAATLDLEQFENSVFYDKMERARQQTVGRTVLLSQVLSQLQDIITMGFLATGLMVFNPWLIIILLIAIIPAFLGETYFNDQSYSLNRRQTPERRELDYVRFLGASDETAKEVKIFNLSGFIINRFVELSNKFYQTNRILIIKRSMWGSLFSMLGTAGYYLAYVFIIYKAVNGKITIGELTFLAGSFRQLRTLLEGILNRFTSVSQGAIYLSDFFEFFQIKSQIIPSSKQRPFPNPIQQGFTFENVGYKYINSEKWANRNLNFTLNVGEKLALVGENGAGKTTLVKLLARLYEPTEGRILLDGYELGEYDINDLRMQIGIIFQDYLRYQMTISQNIATGNITEKENDTLIKSAAEQSLANLFIEGFQNNYKQQLGRRFNEGVELSGGQWQKIALARAYMRDAQLMILDEPTASLDAKAEHEVFQRFVELTKGKTSVLISHRFSTVRMANRILVLDKGEILEIGSHEELIQQNGKYAELFQLQAMGYQ</sequence>
<evidence type="ECO:0000256" key="7">
    <source>
        <dbReference type="ARBA" id="ARBA00022989"/>
    </source>
</evidence>
<dbReference type="GO" id="GO:0016887">
    <property type="term" value="F:ATP hydrolysis activity"/>
    <property type="evidence" value="ECO:0007669"/>
    <property type="project" value="InterPro"/>
</dbReference>
<dbReference type="InterPro" id="IPR039421">
    <property type="entry name" value="Type_1_exporter"/>
</dbReference>
<feature type="transmembrane region" description="Helical" evidence="9">
    <location>
        <begin position="279"/>
        <end position="300"/>
    </location>
</feature>
<evidence type="ECO:0000256" key="6">
    <source>
        <dbReference type="ARBA" id="ARBA00022840"/>
    </source>
</evidence>
<dbReference type="Gene3D" id="3.40.50.300">
    <property type="entry name" value="P-loop containing nucleotide triphosphate hydrolases"/>
    <property type="match status" value="1"/>
</dbReference>
<organism evidence="12 13">
    <name type="scientific">Flavobacterium pectinovorum</name>
    <dbReference type="NCBI Taxonomy" id="29533"/>
    <lineage>
        <taxon>Bacteria</taxon>
        <taxon>Pseudomonadati</taxon>
        <taxon>Bacteroidota</taxon>
        <taxon>Flavobacteriia</taxon>
        <taxon>Flavobacteriales</taxon>
        <taxon>Flavobacteriaceae</taxon>
        <taxon>Flavobacterium</taxon>
    </lineage>
</organism>
<dbReference type="EMBL" id="RCZH01000003">
    <property type="protein sequence ID" value="TPG44107.1"/>
    <property type="molecule type" value="Genomic_DNA"/>
</dbReference>
<reference evidence="12 13" key="1">
    <citation type="journal article" date="2019" name="Environ. Microbiol.">
        <title>Species interactions and distinct microbial communities in high Arctic permafrost affected cryosols are associated with the CH4 and CO2 gas fluxes.</title>
        <authorList>
            <person name="Altshuler I."/>
            <person name="Hamel J."/>
            <person name="Turney S."/>
            <person name="Magnuson E."/>
            <person name="Levesque R."/>
            <person name="Greer C."/>
            <person name="Whyte L.G."/>
        </authorList>
    </citation>
    <scope>NUCLEOTIDE SEQUENCE [LARGE SCALE GENOMIC DNA]</scope>
    <source>
        <strain evidence="12 13">42</strain>
    </source>
</reference>
<evidence type="ECO:0000259" key="10">
    <source>
        <dbReference type="PROSITE" id="PS50893"/>
    </source>
</evidence>